<protein>
    <submittedName>
        <fullName evidence="2">SnoaL-like domain-containing protein</fullName>
    </submittedName>
</protein>
<dbReference type="EMBL" id="FORP01000005">
    <property type="protein sequence ID" value="SFJ45397.1"/>
    <property type="molecule type" value="Genomic_DNA"/>
</dbReference>
<sequence length="116" mass="12710">MSEVESLMKANLHEVFGERDPRRRAAAVERTYAEGVVFADPEEVVVGREAIHAKAQRLLDEAPGFVFSEAGPVHVNHDLGVLAWNFGPEGQPPAVRGMDICLVENGLITKVYTILT</sequence>
<dbReference type="Pfam" id="PF12680">
    <property type="entry name" value="SnoaL_2"/>
    <property type="match status" value="1"/>
</dbReference>
<name>A0A1I3RJC4_9PSEU</name>
<dbReference type="Gene3D" id="3.10.450.50">
    <property type="match status" value="1"/>
</dbReference>
<dbReference type="Proteomes" id="UP000199025">
    <property type="component" value="Unassembled WGS sequence"/>
</dbReference>
<dbReference type="RefSeq" id="WP_091506105.1">
    <property type="nucleotide sequence ID" value="NZ_CBDQZW010000003.1"/>
</dbReference>
<evidence type="ECO:0000313" key="3">
    <source>
        <dbReference type="Proteomes" id="UP000199025"/>
    </source>
</evidence>
<dbReference type="SUPFAM" id="SSF54427">
    <property type="entry name" value="NTF2-like"/>
    <property type="match status" value="1"/>
</dbReference>
<keyword evidence="3" id="KW-1185">Reference proteome</keyword>
<reference evidence="2 3" key="1">
    <citation type="submission" date="2016-10" db="EMBL/GenBank/DDBJ databases">
        <authorList>
            <person name="de Groot N.N."/>
        </authorList>
    </citation>
    <scope>NUCLEOTIDE SEQUENCE [LARGE SCALE GENOMIC DNA]</scope>
    <source>
        <strain evidence="2 3">DSM 44468</strain>
    </source>
</reference>
<accession>A0A1I3RJC4</accession>
<gene>
    <name evidence="2" type="ORF">SAMN05421835_105308</name>
</gene>
<evidence type="ECO:0000259" key="1">
    <source>
        <dbReference type="Pfam" id="PF12680"/>
    </source>
</evidence>
<dbReference type="AlphaFoldDB" id="A0A1I3RJC4"/>
<dbReference type="InterPro" id="IPR032710">
    <property type="entry name" value="NTF2-like_dom_sf"/>
</dbReference>
<evidence type="ECO:0000313" key="2">
    <source>
        <dbReference type="EMBL" id="SFJ45397.1"/>
    </source>
</evidence>
<feature type="domain" description="SnoaL-like" evidence="1">
    <location>
        <begin position="22"/>
        <end position="110"/>
    </location>
</feature>
<dbReference type="STRING" id="115433.SAMN05421835_105308"/>
<dbReference type="OrthoDB" id="7064268at2"/>
<proteinExistence type="predicted"/>
<organism evidence="2 3">
    <name type="scientific">Amycolatopsis sacchari</name>
    <dbReference type="NCBI Taxonomy" id="115433"/>
    <lineage>
        <taxon>Bacteria</taxon>
        <taxon>Bacillati</taxon>
        <taxon>Actinomycetota</taxon>
        <taxon>Actinomycetes</taxon>
        <taxon>Pseudonocardiales</taxon>
        <taxon>Pseudonocardiaceae</taxon>
        <taxon>Amycolatopsis</taxon>
    </lineage>
</organism>
<dbReference type="InterPro" id="IPR037401">
    <property type="entry name" value="SnoaL-like"/>
</dbReference>